<organism evidence="1 2">
    <name type="scientific">Auriscalpium vulgare</name>
    <dbReference type="NCBI Taxonomy" id="40419"/>
    <lineage>
        <taxon>Eukaryota</taxon>
        <taxon>Fungi</taxon>
        <taxon>Dikarya</taxon>
        <taxon>Basidiomycota</taxon>
        <taxon>Agaricomycotina</taxon>
        <taxon>Agaricomycetes</taxon>
        <taxon>Russulales</taxon>
        <taxon>Auriscalpiaceae</taxon>
        <taxon>Auriscalpium</taxon>
    </lineage>
</organism>
<accession>A0ACB8R3W0</accession>
<evidence type="ECO:0000313" key="2">
    <source>
        <dbReference type="Proteomes" id="UP000814033"/>
    </source>
</evidence>
<comment type="caution">
    <text evidence="1">The sequence shown here is derived from an EMBL/GenBank/DDBJ whole genome shotgun (WGS) entry which is preliminary data.</text>
</comment>
<reference evidence="1" key="2">
    <citation type="journal article" date="2022" name="New Phytol.">
        <title>Evolutionary transition to the ectomycorrhizal habit in the genomes of a hyperdiverse lineage of mushroom-forming fungi.</title>
        <authorList>
            <person name="Looney B."/>
            <person name="Miyauchi S."/>
            <person name="Morin E."/>
            <person name="Drula E."/>
            <person name="Courty P.E."/>
            <person name="Kohler A."/>
            <person name="Kuo A."/>
            <person name="LaButti K."/>
            <person name="Pangilinan J."/>
            <person name="Lipzen A."/>
            <person name="Riley R."/>
            <person name="Andreopoulos W."/>
            <person name="He G."/>
            <person name="Johnson J."/>
            <person name="Nolan M."/>
            <person name="Tritt A."/>
            <person name="Barry K.W."/>
            <person name="Grigoriev I.V."/>
            <person name="Nagy L.G."/>
            <person name="Hibbett D."/>
            <person name="Henrissat B."/>
            <person name="Matheny P.B."/>
            <person name="Labbe J."/>
            <person name="Martin F.M."/>
        </authorList>
    </citation>
    <scope>NUCLEOTIDE SEQUENCE</scope>
    <source>
        <strain evidence="1">FP105234-sp</strain>
    </source>
</reference>
<sequence length="325" mass="36815">MLRLAKNPHDALAPDYTDEELATIFPGTHNLDVSAARARLEAAWTSSNTRAILAWDAQVAADEAAADPEAALSRQLFTACAMQKLRAFQYCPLDFFTEVGLQRFHASSRAARADSDGTRIYRYTPRPDRDLPWDEFCRAVPALLRAMAAAGWTAPHIPALRTFFDTVQAHSLRRTDPVHGEKILLRFAGLHHHQWTSSLGLPDSYNIALWNEEVLHKFADRYYDEVRSDMLFELEQRMAELEQERAHALEHVDFRACEVNTALIETHMSSPNRSLYHDPTSLDRSVRRDPAADSDDLPVYSDAYPTKPTFVVDPYRSLTSSTKTI</sequence>
<name>A0ACB8R3W0_9AGAM</name>
<reference evidence="1" key="1">
    <citation type="submission" date="2021-02" db="EMBL/GenBank/DDBJ databases">
        <authorList>
            <consortium name="DOE Joint Genome Institute"/>
            <person name="Ahrendt S."/>
            <person name="Looney B.P."/>
            <person name="Miyauchi S."/>
            <person name="Morin E."/>
            <person name="Drula E."/>
            <person name="Courty P.E."/>
            <person name="Chicoki N."/>
            <person name="Fauchery L."/>
            <person name="Kohler A."/>
            <person name="Kuo A."/>
            <person name="Labutti K."/>
            <person name="Pangilinan J."/>
            <person name="Lipzen A."/>
            <person name="Riley R."/>
            <person name="Andreopoulos W."/>
            <person name="He G."/>
            <person name="Johnson J."/>
            <person name="Barry K.W."/>
            <person name="Grigoriev I.V."/>
            <person name="Nagy L."/>
            <person name="Hibbett D."/>
            <person name="Henrissat B."/>
            <person name="Matheny P.B."/>
            <person name="Labbe J."/>
            <person name="Martin F."/>
        </authorList>
    </citation>
    <scope>NUCLEOTIDE SEQUENCE</scope>
    <source>
        <strain evidence="1">FP105234-sp</strain>
    </source>
</reference>
<proteinExistence type="predicted"/>
<evidence type="ECO:0000313" key="1">
    <source>
        <dbReference type="EMBL" id="KAI0038789.1"/>
    </source>
</evidence>
<gene>
    <name evidence="1" type="ORF">FA95DRAFT_1613099</name>
</gene>
<protein>
    <submittedName>
        <fullName evidence="1">Uncharacterized protein</fullName>
    </submittedName>
</protein>
<dbReference type="EMBL" id="MU276412">
    <property type="protein sequence ID" value="KAI0038789.1"/>
    <property type="molecule type" value="Genomic_DNA"/>
</dbReference>
<dbReference type="Proteomes" id="UP000814033">
    <property type="component" value="Unassembled WGS sequence"/>
</dbReference>
<keyword evidence="2" id="KW-1185">Reference proteome</keyword>